<comment type="caution">
    <text evidence="3">The sequence shown here is derived from an EMBL/GenBank/DDBJ whole genome shotgun (WGS) entry which is preliminary data.</text>
</comment>
<dbReference type="Pfam" id="PF02643">
    <property type="entry name" value="DUF192"/>
    <property type="match status" value="1"/>
</dbReference>
<organism evidence="3 4">
    <name type="scientific">Lautropia dentalis</name>
    <dbReference type="NCBI Taxonomy" id="2490857"/>
    <lineage>
        <taxon>Bacteria</taxon>
        <taxon>Pseudomonadati</taxon>
        <taxon>Pseudomonadota</taxon>
        <taxon>Betaproteobacteria</taxon>
        <taxon>Burkholderiales</taxon>
        <taxon>Burkholderiaceae</taxon>
        <taxon>Lautropia</taxon>
    </lineage>
</organism>
<dbReference type="EMBL" id="RRUE01000001">
    <property type="protein sequence ID" value="RRN45213.1"/>
    <property type="molecule type" value="Genomic_DNA"/>
</dbReference>
<dbReference type="RefSeq" id="WP_125094643.1">
    <property type="nucleotide sequence ID" value="NZ_RRUE01000001.1"/>
</dbReference>
<feature type="chain" id="PRO_5019511688" evidence="2">
    <location>
        <begin position="26"/>
        <end position="170"/>
    </location>
</feature>
<evidence type="ECO:0000313" key="3">
    <source>
        <dbReference type="EMBL" id="RRN45213.1"/>
    </source>
</evidence>
<keyword evidence="2" id="KW-0732">Signal</keyword>
<dbReference type="InterPro" id="IPR003795">
    <property type="entry name" value="DUF192"/>
</dbReference>
<dbReference type="PANTHER" id="PTHR37953">
    <property type="entry name" value="UPF0127 PROTEIN MJ1496"/>
    <property type="match status" value="1"/>
</dbReference>
<dbReference type="Gene3D" id="2.60.120.1140">
    <property type="entry name" value="Protein of unknown function DUF192"/>
    <property type="match status" value="1"/>
</dbReference>
<accession>A0A426FR92</accession>
<evidence type="ECO:0000256" key="2">
    <source>
        <dbReference type="SAM" id="SignalP"/>
    </source>
</evidence>
<protein>
    <submittedName>
        <fullName evidence="3">DUF192 domain-containing protein</fullName>
    </submittedName>
</protein>
<sequence length="170" mass="18669">MSLHARLLPVALAIAIAPLGVCAHASDQAGSSNQANTTGQPDKNRQQDENALPVRTLKVRGHAIEAEVASTDAQREQGLMYRTDMPADHGMLFVFEQPALYCFWMKNTLIPLSLAFLDDRGRIISLADMQPRDEYSHCPPGPVFRALEMNQGWFDRHGVGIGDVIEGTAE</sequence>
<dbReference type="InterPro" id="IPR038695">
    <property type="entry name" value="Saro_0823-like_sf"/>
</dbReference>
<feature type="compositionally biased region" description="Polar residues" evidence="1">
    <location>
        <begin position="28"/>
        <end position="41"/>
    </location>
</feature>
<gene>
    <name evidence="3" type="ORF">EHV23_02940</name>
</gene>
<evidence type="ECO:0000256" key="1">
    <source>
        <dbReference type="SAM" id="MobiDB-lite"/>
    </source>
</evidence>
<proteinExistence type="predicted"/>
<dbReference type="AlphaFoldDB" id="A0A426FR92"/>
<dbReference type="PANTHER" id="PTHR37953:SF1">
    <property type="entry name" value="UPF0127 PROTEIN MJ1496"/>
    <property type="match status" value="1"/>
</dbReference>
<dbReference type="OrthoDB" id="5526466at2"/>
<keyword evidence="4" id="KW-1185">Reference proteome</keyword>
<reference evidence="3 4" key="1">
    <citation type="submission" date="2018-11" db="EMBL/GenBank/DDBJ databases">
        <title>Genome sequencing of Lautropia sp. KCOM 2505 (= ChDC F240).</title>
        <authorList>
            <person name="Kook J.-K."/>
            <person name="Park S.-N."/>
            <person name="Lim Y.K."/>
        </authorList>
    </citation>
    <scope>NUCLEOTIDE SEQUENCE [LARGE SCALE GENOMIC DNA]</scope>
    <source>
        <strain evidence="3 4">KCOM 2505</strain>
    </source>
</reference>
<name>A0A426FR92_9BURK</name>
<dbReference type="Proteomes" id="UP000270261">
    <property type="component" value="Unassembled WGS sequence"/>
</dbReference>
<feature type="region of interest" description="Disordered" evidence="1">
    <location>
        <begin position="28"/>
        <end position="53"/>
    </location>
</feature>
<evidence type="ECO:0000313" key="4">
    <source>
        <dbReference type="Proteomes" id="UP000270261"/>
    </source>
</evidence>
<feature type="signal peptide" evidence="2">
    <location>
        <begin position="1"/>
        <end position="25"/>
    </location>
</feature>